<dbReference type="Pfam" id="PF25601">
    <property type="entry name" value="AAA_lid_14"/>
    <property type="match status" value="1"/>
</dbReference>
<reference evidence="13 14" key="1">
    <citation type="submission" date="2019-12" db="EMBL/GenBank/DDBJ databases">
        <authorList>
            <person name="Li M."/>
        </authorList>
    </citation>
    <scope>NUCLEOTIDE SEQUENCE [LARGE SCALE GENOMIC DNA]</scope>
    <source>
        <strain evidence="13 14">GBMRC 2046</strain>
    </source>
</reference>
<keyword evidence="2" id="KW-0547">Nucleotide-binding</keyword>
<keyword evidence="6" id="KW-0238">DNA-binding</keyword>
<dbReference type="Pfam" id="PF02954">
    <property type="entry name" value="HTH_8"/>
    <property type="match status" value="1"/>
</dbReference>
<dbReference type="Gene3D" id="1.10.8.60">
    <property type="match status" value="1"/>
</dbReference>
<dbReference type="GO" id="GO:0000160">
    <property type="term" value="P:phosphorelay signal transduction system"/>
    <property type="evidence" value="ECO:0007669"/>
    <property type="project" value="UniProtKB-KW"/>
</dbReference>
<keyword evidence="1 9" id="KW-0597">Phosphoprotein</keyword>
<feature type="domain" description="Sigma-54 factor interaction" evidence="11">
    <location>
        <begin position="145"/>
        <end position="374"/>
    </location>
</feature>
<dbReference type="InterPro" id="IPR009057">
    <property type="entry name" value="Homeodomain-like_sf"/>
</dbReference>
<comment type="caution">
    <text evidence="13">The sequence shown here is derived from an EMBL/GenBank/DDBJ whole genome shotgun (WGS) entry which is preliminary data.</text>
</comment>
<keyword evidence="3" id="KW-0067">ATP-binding</keyword>
<evidence type="ECO:0000313" key="13">
    <source>
        <dbReference type="EMBL" id="MXN65786.1"/>
    </source>
</evidence>
<feature type="domain" description="Response regulatory" evidence="12">
    <location>
        <begin position="7"/>
        <end position="121"/>
    </location>
</feature>
<evidence type="ECO:0000256" key="3">
    <source>
        <dbReference type="ARBA" id="ARBA00022840"/>
    </source>
</evidence>
<dbReference type="Pfam" id="PF00158">
    <property type="entry name" value="Sigma54_activat"/>
    <property type="match status" value="1"/>
</dbReference>
<dbReference type="InterPro" id="IPR003593">
    <property type="entry name" value="AAA+_ATPase"/>
</dbReference>
<sequence length="487" mass="52693">MATARAKVLLVEDTVSLAATYAGYLEAEAVEIEIAGTAAGALSALSGPAPDVIVLDVKLPDMDGLELLGRIKADGVAAEVVVITGQASVNLAVEAMRKGAFDFIMKPFSADRLRVTVTNAIKHRKLSDRIEEIGEAFDRDRFQGLIGRSFAMQTIYRVLQNAAPTDATVFLTGESGTGKELCARALHDLGKRRGGPFITLNCAAIPRDLLESEIFGHARGAFTGAVSERKGAVLSADGGTLFLDEVCEMDLALQSKMLRFLQERSIRRVGEDHARSADVRIVCASNRDPLQEVASGRFREDLYYRLHVVPVELPPLRERDDDVLLIAHKFLNEFALEDGKRFKELSSDVEAAFLSYSWPGNVRQLQNVIRTAVVLNDADRLELSMLPGELRALAGAGSAGASVGRISSSQAPSSAAEASGPEAERRESAILPLDLVIRTAIERAIDRCGGSIPKAAAALKVSPSTIYRRLQTQEETTDRQPRRENGK</sequence>
<dbReference type="CDD" id="cd17572">
    <property type="entry name" value="REC_NtrC1-like"/>
    <property type="match status" value="1"/>
</dbReference>
<evidence type="ECO:0000256" key="6">
    <source>
        <dbReference type="ARBA" id="ARBA00023125"/>
    </source>
</evidence>
<dbReference type="PROSITE" id="PS50110">
    <property type="entry name" value="RESPONSE_REGULATORY"/>
    <property type="match status" value="1"/>
</dbReference>
<dbReference type="InterPro" id="IPR025944">
    <property type="entry name" value="Sigma_54_int_dom_CS"/>
</dbReference>
<keyword evidence="4" id="KW-0902">Two-component regulatory system</keyword>
<dbReference type="Gene3D" id="1.10.10.60">
    <property type="entry name" value="Homeodomain-like"/>
    <property type="match status" value="1"/>
</dbReference>
<evidence type="ECO:0000259" key="11">
    <source>
        <dbReference type="PROSITE" id="PS50045"/>
    </source>
</evidence>
<dbReference type="GO" id="GO:0005524">
    <property type="term" value="F:ATP binding"/>
    <property type="evidence" value="ECO:0007669"/>
    <property type="project" value="UniProtKB-KW"/>
</dbReference>
<evidence type="ECO:0000256" key="4">
    <source>
        <dbReference type="ARBA" id="ARBA00023012"/>
    </source>
</evidence>
<dbReference type="FunFam" id="3.40.50.300:FF:000006">
    <property type="entry name" value="DNA-binding transcriptional regulator NtrC"/>
    <property type="match status" value="1"/>
</dbReference>
<dbReference type="InterPro" id="IPR002197">
    <property type="entry name" value="HTH_Fis"/>
</dbReference>
<accession>A0A7X3LVA7</accession>
<dbReference type="PROSITE" id="PS00676">
    <property type="entry name" value="SIGMA54_INTERACT_2"/>
    <property type="match status" value="1"/>
</dbReference>
<evidence type="ECO:0000256" key="10">
    <source>
        <dbReference type="SAM" id="MobiDB-lite"/>
    </source>
</evidence>
<dbReference type="PROSITE" id="PS50045">
    <property type="entry name" value="SIGMA54_INTERACT_4"/>
    <property type="match status" value="1"/>
</dbReference>
<keyword evidence="8" id="KW-0804">Transcription</keyword>
<dbReference type="Gene3D" id="3.40.50.2300">
    <property type="match status" value="1"/>
</dbReference>
<dbReference type="EMBL" id="WUMV01000006">
    <property type="protein sequence ID" value="MXN65786.1"/>
    <property type="molecule type" value="Genomic_DNA"/>
</dbReference>
<dbReference type="SUPFAM" id="SSF52540">
    <property type="entry name" value="P-loop containing nucleoside triphosphate hydrolases"/>
    <property type="match status" value="1"/>
</dbReference>
<dbReference type="SMART" id="SM00382">
    <property type="entry name" value="AAA"/>
    <property type="match status" value="1"/>
</dbReference>
<dbReference type="GO" id="GO:0043565">
    <property type="term" value="F:sequence-specific DNA binding"/>
    <property type="evidence" value="ECO:0007669"/>
    <property type="project" value="InterPro"/>
</dbReference>
<feature type="modified residue" description="4-aspartylphosphate" evidence="9">
    <location>
        <position position="56"/>
    </location>
</feature>
<dbReference type="SUPFAM" id="SSF46689">
    <property type="entry name" value="Homeodomain-like"/>
    <property type="match status" value="1"/>
</dbReference>
<organism evidence="13 14">
    <name type="scientific">Stappia sediminis</name>
    <dbReference type="NCBI Taxonomy" id="2692190"/>
    <lineage>
        <taxon>Bacteria</taxon>
        <taxon>Pseudomonadati</taxon>
        <taxon>Pseudomonadota</taxon>
        <taxon>Alphaproteobacteria</taxon>
        <taxon>Hyphomicrobiales</taxon>
        <taxon>Stappiaceae</taxon>
        <taxon>Stappia</taxon>
    </lineage>
</organism>
<evidence type="ECO:0000259" key="12">
    <source>
        <dbReference type="PROSITE" id="PS50110"/>
    </source>
</evidence>
<evidence type="ECO:0000256" key="1">
    <source>
        <dbReference type="ARBA" id="ARBA00022553"/>
    </source>
</evidence>
<protein>
    <submittedName>
        <fullName evidence="13">Response regulator</fullName>
    </submittedName>
</protein>
<keyword evidence="14" id="KW-1185">Reference proteome</keyword>
<dbReference type="PANTHER" id="PTHR32071">
    <property type="entry name" value="TRANSCRIPTIONAL REGULATORY PROTEIN"/>
    <property type="match status" value="1"/>
</dbReference>
<dbReference type="CDD" id="cd00009">
    <property type="entry name" value="AAA"/>
    <property type="match status" value="1"/>
</dbReference>
<dbReference type="PROSITE" id="PS00688">
    <property type="entry name" value="SIGMA54_INTERACT_3"/>
    <property type="match status" value="1"/>
</dbReference>
<dbReference type="SMART" id="SM00448">
    <property type="entry name" value="REC"/>
    <property type="match status" value="1"/>
</dbReference>
<dbReference type="FunFam" id="1.10.8.60:FF:000120">
    <property type="entry name" value="Sigma-54-dependent Fis family transcriptional regulator"/>
    <property type="match status" value="1"/>
</dbReference>
<dbReference type="Pfam" id="PF00072">
    <property type="entry name" value="Response_reg"/>
    <property type="match status" value="1"/>
</dbReference>
<dbReference type="InterPro" id="IPR058031">
    <property type="entry name" value="AAA_lid_NorR"/>
</dbReference>
<evidence type="ECO:0000313" key="14">
    <source>
        <dbReference type="Proteomes" id="UP000433101"/>
    </source>
</evidence>
<gene>
    <name evidence="13" type="ORF">GR183_12795</name>
</gene>
<dbReference type="Proteomes" id="UP000433101">
    <property type="component" value="Unassembled WGS sequence"/>
</dbReference>
<keyword evidence="7" id="KW-0010">Activator</keyword>
<feature type="region of interest" description="Disordered" evidence="10">
    <location>
        <begin position="467"/>
        <end position="487"/>
    </location>
</feature>
<evidence type="ECO:0000256" key="2">
    <source>
        <dbReference type="ARBA" id="ARBA00022741"/>
    </source>
</evidence>
<evidence type="ECO:0000256" key="8">
    <source>
        <dbReference type="ARBA" id="ARBA00023163"/>
    </source>
</evidence>
<dbReference type="Gene3D" id="3.40.50.300">
    <property type="entry name" value="P-loop containing nucleotide triphosphate hydrolases"/>
    <property type="match status" value="1"/>
</dbReference>
<dbReference type="InterPro" id="IPR002078">
    <property type="entry name" value="Sigma_54_int"/>
</dbReference>
<dbReference type="GO" id="GO:0006355">
    <property type="term" value="P:regulation of DNA-templated transcription"/>
    <property type="evidence" value="ECO:0007669"/>
    <property type="project" value="InterPro"/>
</dbReference>
<feature type="compositionally biased region" description="Low complexity" evidence="10">
    <location>
        <begin position="404"/>
        <end position="421"/>
    </location>
</feature>
<dbReference type="InterPro" id="IPR001789">
    <property type="entry name" value="Sig_transdc_resp-reg_receiver"/>
</dbReference>
<name>A0A7X3LVA7_9HYPH</name>
<proteinExistence type="predicted"/>
<evidence type="ECO:0000256" key="7">
    <source>
        <dbReference type="ARBA" id="ARBA00023159"/>
    </source>
</evidence>
<dbReference type="InterPro" id="IPR011006">
    <property type="entry name" value="CheY-like_superfamily"/>
</dbReference>
<dbReference type="SUPFAM" id="SSF52172">
    <property type="entry name" value="CheY-like"/>
    <property type="match status" value="1"/>
</dbReference>
<feature type="region of interest" description="Disordered" evidence="10">
    <location>
        <begin position="404"/>
        <end position="425"/>
    </location>
</feature>
<feature type="compositionally biased region" description="Basic and acidic residues" evidence="10">
    <location>
        <begin position="476"/>
        <end position="487"/>
    </location>
</feature>
<dbReference type="PANTHER" id="PTHR32071:SF117">
    <property type="entry name" value="PTS-DEPENDENT DIHYDROXYACETONE KINASE OPERON REGULATORY PROTEIN-RELATED"/>
    <property type="match status" value="1"/>
</dbReference>
<dbReference type="InterPro" id="IPR027417">
    <property type="entry name" value="P-loop_NTPase"/>
</dbReference>
<evidence type="ECO:0000256" key="5">
    <source>
        <dbReference type="ARBA" id="ARBA00023015"/>
    </source>
</evidence>
<keyword evidence="5" id="KW-0805">Transcription regulation</keyword>
<evidence type="ECO:0000256" key="9">
    <source>
        <dbReference type="PROSITE-ProRule" id="PRU00169"/>
    </source>
</evidence>
<dbReference type="AlphaFoldDB" id="A0A7X3LVA7"/>
<dbReference type="InterPro" id="IPR025943">
    <property type="entry name" value="Sigma_54_int_dom_ATP-bd_2"/>
</dbReference>